<keyword evidence="1" id="KW-0449">Lipoprotein</keyword>
<dbReference type="Gene3D" id="3.90.1560.10">
    <property type="entry name" value="ComB-like"/>
    <property type="match status" value="1"/>
</dbReference>
<gene>
    <name evidence="1" type="ORF">B1A_08039</name>
</gene>
<name>T1CHF2_9ZZZZ</name>
<evidence type="ECO:0000313" key="1">
    <source>
        <dbReference type="EMBL" id="EQD66660.1"/>
    </source>
</evidence>
<reference evidence="1" key="1">
    <citation type="submission" date="2013-08" db="EMBL/GenBank/DDBJ databases">
        <authorList>
            <person name="Mendez C."/>
            <person name="Richter M."/>
            <person name="Ferrer M."/>
            <person name="Sanchez J."/>
        </authorList>
    </citation>
    <scope>NUCLEOTIDE SEQUENCE</scope>
</reference>
<proteinExistence type="predicted"/>
<protein>
    <submittedName>
        <fullName evidence="1">Lipoprotein</fullName>
    </submittedName>
</protein>
<feature type="non-terminal residue" evidence="1">
    <location>
        <position position="1"/>
    </location>
</feature>
<dbReference type="GO" id="GO:0050532">
    <property type="term" value="F:2-phosphosulfolactate phosphatase activity"/>
    <property type="evidence" value="ECO:0007669"/>
    <property type="project" value="InterPro"/>
</dbReference>
<accession>T1CHF2</accession>
<comment type="caution">
    <text evidence="1">The sequence shown here is derived from an EMBL/GenBank/DDBJ whole genome shotgun (WGS) entry which is preliminary data.</text>
</comment>
<dbReference type="Pfam" id="PF04029">
    <property type="entry name" value="2-ph_phosp"/>
    <property type="match status" value="1"/>
</dbReference>
<dbReference type="EMBL" id="AUZX01005759">
    <property type="protein sequence ID" value="EQD66660.1"/>
    <property type="molecule type" value="Genomic_DNA"/>
</dbReference>
<organism evidence="1">
    <name type="scientific">mine drainage metagenome</name>
    <dbReference type="NCBI Taxonomy" id="410659"/>
    <lineage>
        <taxon>unclassified sequences</taxon>
        <taxon>metagenomes</taxon>
        <taxon>ecological metagenomes</taxon>
    </lineage>
</organism>
<reference evidence="1" key="2">
    <citation type="journal article" date="2014" name="ISME J.">
        <title>Microbial stratification in low pH oxic and suboxic macroscopic growths along an acid mine drainage.</title>
        <authorList>
            <person name="Mendez-Garcia C."/>
            <person name="Mesa V."/>
            <person name="Sprenger R.R."/>
            <person name="Richter M."/>
            <person name="Diez M.S."/>
            <person name="Solano J."/>
            <person name="Bargiela R."/>
            <person name="Golyshina O.V."/>
            <person name="Manteca A."/>
            <person name="Ramos J.L."/>
            <person name="Gallego J.R."/>
            <person name="Llorente I."/>
            <person name="Martins Dos Santos V.A."/>
            <person name="Jensen O.N."/>
            <person name="Pelaez A.I."/>
            <person name="Sanchez J."/>
            <person name="Ferrer M."/>
        </authorList>
    </citation>
    <scope>NUCLEOTIDE SEQUENCE</scope>
</reference>
<sequence>VGPTSASRPALEDLLGAGAVIDRLSDLGLSPDAAATAAAFRSLMDSIPAALRDTASGQELLERGFPEDVVRAGELGASACVPSLASGGWMVDASRV</sequence>
<dbReference type="GO" id="GO:0000287">
    <property type="term" value="F:magnesium ion binding"/>
    <property type="evidence" value="ECO:0007669"/>
    <property type="project" value="InterPro"/>
</dbReference>
<dbReference type="InterPro" id="IPR036702">
    <property type="entry name" value="ComB-like_sf"/>
</dbReference>
<dbReference type="InterPro" id="IPR005238">
    <property type="entry name" value="ComB-like"/>
</dbReference>
<dbReference type="AlphaFoldDB" id="T1CHF2"/>
<dbReference type="SUPFAM" id="SSF142823">
    <property type="entry name" value="ComB-like"/>
    <property type="match status" value="1"/>
</dbReference>